<feature type="region of interest" description="Disordered" evidence="1">
    <location>
        <begin position="222"/>
        <end position="245"/>
    </location>
</feature>
<evidence type="ECO:0000256" key="1">
    <source>
        <dbReference type="SAM" id="MobiDB-lite"/>
    </source>
</evidence>
<dbReference type="Proteomes" id="UP000516260">
    <property type="component" value="Chromosome 9"/>
</dbReference>
<dbReference type="EMBL" id="SWLE01000022">
    <property type="protein sequence ID" value="TNM84672.1"/>
    <property type="molecule type" value="Genomic_DNA"/>
</dbReference>
<feature type="region of interest" description="Disordered" evidence="1">
    <location>
        <begin position="272"/>
        <end position="452"/>
    </location>
</feature>
<keyword evidence="3" id="KW-1185">Reference proteome</keyword>
<protein>
    <submittedName>
        <fullName evidence="2">Uncharacterized protein</fullName>
    </submittedName>
</protein>
<accession>A0A4Z2AWW9</accession>
<feature type="compositionally biased region" description="Basic and acidic residues" evidence="1">
    <location>
        <begin position="274"/>
        <end position="285"/>
    </location>
</feature>
<feature type="compositionally biased region" description="Basic and acidic residues" evidence="1">
    <location>
        <begin position="374"/>
        <end position="390"/>
    </location>
</feature>
<dbReference type="AlphaFoldDB" id="A0A4Z2AWW9"/>
<feature type="compositionally biased region" description="Basic residues" evidence="1">
    <location>
        <begin position="236"/>
        <end position="245"/>
    </location>
</feature>
<feature type="compositionally biased region" description="Basic and acidic residues" evidence="1">
    <location>
        <begin position="222"/>
        <end position="235"/>
    </location>
</feature>
<proteinExistence type="predicted"/>
<feature type="compositionally biased region" description="Basic and acidic residues" evidence="1">
    <location>
        <begin position="309"/>
        <end position="326"/>
    </location>
</feature>
<evidence type="ECO:0000313" key="2">
    <source>
        <dbReference type="EMBL" id="TNM84672.1"/>
    </source>
</evidence>
<evidence type="ECO:0000313" key="3">
    <source>
        <dbReference type="Proteomes" id="UP000516260"/>
    </source>
</evidence>
<feature type="compositionally biased region" description="Polar residues" evidence="1">
    <location>
        <begin position="286"/>
        <end position="296"/>
    </location>
</feature>
<sequence length="528" mass="58903">MYEYNPIGNGPELPTLSKHVKKIPQPLAFSAGQHQEGLTAEEASDSGDSLFVTQKPVLDVVRSTRRRRHGKRSCLAYSRYLEESEAESSASSSSQEEARTDKCSNRKKSCLPKYTFGFLPVNGSKDTALPAQKNRVLHTFAVAGFFKCLNGFSAKTSLPTVGTDDEDISPLSESQVAGLCCYREEEEKSHVHGFRVVDKKCFATALKATSCQTWCNQRKQHENASCEKTDRQERTSRKHSKWKEKKTKAANIVREEYLESDVMITDSIISLEGGGKKKNNDDISHSEWSSTANGNFNGAEGVKIKHKENKKDKRVITADIHEESHSVTRQLEGSGNESQNSSTLEKVEELSYSQRQKHTKKQQSSDAPQAEEVVDGHDSRVAATLKERIGKSHKRKRKSIWDEEEVSNALENNIPTSEGFAGDQSAKPVKNPKTKVDASEDSVAQNNCSGEVQKKERTTSSFLCADAVEKDAQTPREHISFRAEVQDTQSAKSITNLEHSDYLVKKKKRKRKLGCKDAIDRCGKKKGQ</sequence>
<reference evidence="2 3" key="1">
    <citation type="submission" date="2019-04" db="EMBL/GenBank/DDBJ databases">
        <title>The sequence and de novo assembly of Takifugu bimaculatus genome using PacBio and Hi-C technologies.</title>
        <authorList>
            <person name="Xu P."/>
            <person name="Liu B."/>
            <person name="Zhou Z."/>
        </authorList>
    </citation>
    <scope>NUCLEOTIDE SEQUENCE [LARGE SCALE GENOMIC DNA]</scope>
    <source>
        <strain evidence="2">TB-2018</strain>
        <tissue evidence="2">Muscle</tissue>
    </source>
</reference>
<gene>
    <name evidence="2" type="ORF">fugu_008850</name>
</gene>
<organism evidence="2 3">
    <name type="scientific">Takifugu bimaculatus</name>
    <dbReference type="NCBI Taxonomy" id="433685"/>
    <lineage>
        <taxon>Eukaryota</taxon>
        <taxon>Metazoa</taxon>
        <taxon>Chordata</taxon>
        <taxon>Craniata</taxon>
        <taxon>Vertebrata</taxon>
        <taxon>Euteleostomi</taxon>
        <taxon>Actinopterygii</taxon>
        <taxon>Neopterygii</taxon>
        <taxon>Teleostei</taxon>
        <taxon>Neoteleostei</taxon>
        <taxon>Acanthomorphata</taxon>
        <taxon>Eupercaria</taxon>
        <taxon>Tetraodontiformes</taxon>
        <taxon>Tetradontoidea</taxon>
        <taxon>Tetraodontidae</taxon>
        <taxon>Takifugu</taxon>
    </lineage>
</organism>
<feature type="compositionally biased region" description="Polar residues" evidence="1">
    <location>
        <begin position="327"/>
        <end position="344"/>
    </location>
</feature>
<comment type="caution">
    <text evidence="2">The sequence shown here is derived from an EMBL/GenBank/DDBJ whole genome shotgun (WGS) entry which is preliminary data.</text>
</comment>
<name>A0A4Z2AWW9_9TELE</name>